<sequence length="201" mass="22435">MTDFINIFDLIEDGSSNSTVSEADVLRFWNSNVPETESGFLDEEARSVFSSSFLYYSGNPHSNQQLALEPGGWTVKVSNNVLKTSLVAASLAGLLYLSGFDSIPGYVLPTVLPLLIDIEKVKLKKSEKYILAELRLNPEIENREMTAEAIFGMLDESLKSQIALPDFIDFLDKLHISGDATVIRENFYKINQNSTLKITFL</sequence>
<dbReference type="Proteomes" id="UP000702425">
    <property type="component" value="Unassembled WGS sequence"/>
</dbReference>
<dbReference type="RefSeq" id="WP_172189049.1">
    <property type="nucleotide sequence ID" value="NZ_CAWPPK010000272.1"/>
</dbReference>
<evidence type="ECO:0000313" key="2">
    <source>
        <dbReference type="Proteomes" id="UP000702425"/>
    </source>
</evidence>
<evidence type="ECO:0000313" key="1">
    <source>
        <dbReference type="EMBL" id="NQE35559.1"/>
    </source>
</evidence>
<comment type="caution">
    <text evidence="1">The sequence shown here is derived from an EMBL/GenBank/DDBJ whole genome shotgun (WGS) entry which is preliminary data.</text>
</comment>
<reference evidence="1 2" key="1">
    <citation type="journal article" date="2020" name="Sci. Rep.">
        <title>A novel cyanobacterial geosmin producer, revising GeoA distribution and dispersion patterns in Bacteria.</title>
        <authorList>
            <person name="Churro C."/>
            <person name="Semedo-Aguiar A.P."/>
            <person name="Silva A.D."/>
            <person name="Pereira-Leal J.B."/>
            <person name="Leite R.B."/>
        </authorList>
    </citation>
    <scope>NUCLEOTIDE SEQUENCE [LARGE SCALE GENOMIC DNA]</scope>
    <source>
        <strain evidence="1 2">IPMA8</strain>
    </source>
</reference>
<dbReference type="EMBL" id="SRRZ01000058">
    <property type="protein sequence ID" value="NQE35559.1"/>
    <property type="molecule type" value="Genomic_DNA"/>
</dbReference>
<keyword evidence="2" id="KW-1185">Reference proteome</keyword>
<gene>
    <name evidence="1" type="ORF">E5S67_03294</name>
</gene>
<name>A0ABX2CYU6_9CYAN</name>
<organism evidence="1 2">
    <name type="scientific">Microcoleus asticus IPMA8</name>
    <dbReference type="NCBI Taxonomy" id="2563858"/>
    <lineage>
        <taxon>Bacteria</taxon>
        <taxon>Bacillati</taxon>
        <taxon>Cyanobacteriota</taxon>
        <taxon>Cyanophyceae</taxon>
        <taxon>Oscillatoriophycideae</taxon>
        <taxon>Oscillatoriales</taxon>
        <taxon>Microcoleaceae</taxon>
        <taxon>Microcoleus</taxon>
        <taxon>Microcoleus asticus</taxon>
    </lineage>
</organism>
<protein>
    <submittedName>
        <fullName evidence="1">Uncharacterized protein</fullName>
    </submittedName>
</protein>
<accession>A0ABX2CYU6</accession>
<proteinExistence type="predicted"/>